<feature type="compositionally biased region" description="Basic and acidic residues" evidence="1">
    <location>
        <begin position="369"/>
        <end position="381"/>
    </location>
</feature>
<dbReference type="SUPFAM" id="SSF54060">
    <property type="entry name" value="His-Me finger endonucleases"/>
    <property type="match status" value="2"/>
</dbReference>
<evidence type="ECO:0000259" key="2">
    <source>
        <dbReference type="Pfam" id="PF13392"/>
    </source>
</evidence>
<accession>A0A1Z5K3L5</accession>
<comment type="caution">
    <text evidence="3">The sequence shown here is derived from an EMBL/GenBank/DDBJ whole genome shotgun (WGS) entry which is preliminary data.</text>
</comment>
<feature type="region of interest" description="Disordered" evidence="1">
    <location>
        <begin position="1"/>
        <end position="63"/>
    </location>
</feature>
<feature type="region of interest" description="Disordered" evidence="1">
    <location>
        <begin position="78"/>
        <end position="103"/>
    </location>
</feature>
<name>A0A1Z5K3L5_FISSO</name>
<feature type="compositionally biased region" description="Low complexity" evidence="1">
    <location>
        <begin position="1"/>
        <end position="13"/>
    </location>
</feature>
<proteinExistence type="predicted"/>
<gene>
    <name evidence="3" type="ORF">FisN_7Hu112</name>
</gene>
<feature type="compositionally biased region" description="Basic residues" evidence="1">
    <location>
        <begin position="202"/>
        <end position="211"/>
    </location>
</feature>
<feature type="region of interest" description="Disordered" evidence="1">
    <location>
        <begin position="118"/>
        <end position="152"/>
    </location>
</feature>
<protein>
    <recommendedName>
        <fullName evidence="2">HNH nuclease domain-containing protein</fullName>
    </recommendedName>
</protein>
<sequence>MDSSSTDSSTTDSGYTIVNNKKRRVSKNPSDTNEASTKRNKTDLSKDKKVDPSQDKKPAPVAVSNRFAALAATLYDDDEDDDFDSKPAAVPWVSGSGKQDPLFLLESDSDTDVEGALLAGPKWKTRTPKPAAVARSGSKKTRHATRTPKPAVAAADACHCVSGLGKDFSPYVFESDTDTDVEDALLAGSQITTSKPAAARSKPNKTQRALRKLKDDMAKRKRGQSLLDTNAPIASTVQVITVDDDSVEVELRPVQADDPNASTNDIEVLGVNDDDSIADDDSVVPEADAAQQPPVDGGARVPRCELLENAVERMRQKIQDMETQRLPEGPRNVAELAMLIDRRRRRGRRAEPSSGSLRAIPYNVFDLNGRNRDAERAKDAEPEGQSNHQTEGGVKTKDEDDPFLLDMDYEDFRIGPYTGYFPYPEEQGIEAGKRRNVYDENGQLCAVVARIQMKDGTLKTFPFYPLVYFCHENGFIIGRRQSWREYSPKVMGNFNSKYEEVVGRDLKLGGGRHILTRFYRVLKTQMDSDGYLRVDLYSDLCNHTKKKFYVHHLVLITFRGRRPEGCVSHHGNSDVQDNRLVNLAWILLAENSMLANLFRDRKKFWTLSTLEIISTYWRSGEHDWWEHPFFKDILVSGDGTHVYHLGRKRYIPIQKRISTIDGKITFRITFTDAQKVTRTRNFCRFVLEAHIGKELSEKLTVDHANQNREDNAVGNLLDRGVIFQNNNQTQHRQKGPREDGSLLGVFRDNKDLSVDSYWKATASEYTPVGPTASRGISDKFSTKTYGEKGALQMANDWRMLHSSNKGMNYHVDVVPPTYPKKTE</sequence>
<dbReference type="InterPro" id="IPR044925">
    <property type="entry name" value="His-Me_finger_sf"/>
</dbReference>
<feature type="compositionally biased region" description="Basic and acidic residues" evidence="1">
    <location>
        <begin position="36"/>
        <end position="58"/>
    </location>
</feature>
<dbReference type="Pfam" id="PF13392">
    <property type="entry name" value="HNH_3"/>
    <property type="match status" value="1"/>
</dbReference>
<dbReference type="InterPro" id="IPR003615">
    <property type="entry name" value="HNH_nuc"/>
</dbReference>
<feature type="compositionally biased region" description="Basic residues" evidence="1">
    <location>
        <begin position="137"/>
        <end position="146"/>
    </location>
</feature>
<feature type="region of interest" description="Disordered" evidence="1">
    <location>
        <begin position="368"/>
        <end position="400"/>
    </location>
</feature>
<feature type="region of interest" description="Disordered" evidence="1">
    <location>
        <begin position="192"/>
        <end position="229"/>
    </location>
</feature>
<organism evidence="3 4">
    <name type="scientific">Fistulifera solaris</name>
    <name type="common">Oleaginous diatom</name>
    <dbReference type="NCBI Taxonomy" id="1519565"/>
    <lineage>
        <taxon>Eukaryota</taxon>
        <taxon>Sar</taxon>
        <taxon>Stramenopiles</taxon>
        <taxon>Ochrophyta</taxon>
        <taxon>Bacillariophyta</taxon>
        <taxon>Bacillariophyceae</taxon>
        <taxon>Bacillariophycidae</taxon>
        <taxon>Naviculales</taxon>
        <taxon>Naviculaceae</taxon>
        <taxon>Fistulifera</taxon>
    </lineage>
</organism>
<evidence type="ECO:0000313" key="3">
    <source>
        <dbReference type="EMBL" id="GAX20799.1"/>
    </source>
</evidence>
<dbReference type="EMBL" id="BDSP01000152">
    <property type="protein sequence ID" value="GAX20799.1"/>
    <property type="molecule type" value="Genomic_DNA"/>
</dbReference>
<dbReference type="Proteomes" id="UP000198406">
    <property type="component" value="Unassembled WGS sequence"/>
</dbReference>
<dbReference type="InParanoid" id="A0A1Z5K3L5"/>
<keyword evidence="4" id="KW-1185">Reference proteome</keyword>
<feature type="domain" description="HNH nuclease" evidence="2">
    <location>
        <begin position="549"/>
        <end position="592"/>
    </location>
</feature>
<evidence type="ECO:0000256" key="1">
    <source>
        <dbReference type="SAM" id="MobiDB-lite"/>
    </source>
</evidence>
<dbReference type="AlphaFoldDB" id="A0A1Z5K3L5"/>
<evidence type="ECO:0000313" key="4">
    <source>
        <dbReference type="Proteomes" id="UP000198406"/>
    </source>
</evidence>
<dbReference type="Gene3D" id="3.90.75.20">
    <property type="match status" value="2"/>
</dbReference>
<reference evidence="3 4" key="1">
    <citation type="journal article" date="2015" name="Plant Cell">
        <title>Oil accumulation by the oleaginous diatom Fistulifera solaris as revealed by the genome and transcriptome.</title>
        <authorList>
            <person name="Tanaka T."/>
            <person name="Maeda Y."/>
            <person name="Veluchamy A."/>
            <person name="Tanaka M."/>
            <person name="Abida H."/>
            <person name="Marechal E."/>
            <person name="Bowler C."/>
            <person name="Muto M."/>
            <person name="Sunaga Y."/>
            <person name="Tanaka M."/>
            <person name="Yoshino T."/>
            <person name="Taniguchi T."/>
            <person name="Fukuda Y."/>
            <person name="Nemoto M."/>
            <person name="Matsumoto M."/>
            <person name="Wong P.S."/>
            <person name="Aburatani S."/>
            <person name="Fujibuchi W."/>
        </authorList>
    </citation>
    <scope>NUCLEOTIDE SEQUENCE [LARGE SCALE GENOMIC DNA]</scope>
    <source>
        <strain evidence="3 4">JPCC DA0580</strain>
    </source>
</reference>